<keyword evidence="5" id="KW-0998">Cell outer membrane</keyword>
<dbReference type="Gene3D" id="1.25.40.390">
    <property type="match status" value="1"/>
</dbReference>
<evidence type="ECO:0000256" key="4">
    <source>
        <dbReference type="ARBA" id="ARBA00023136"/>
    </source>
</evidence>
<dbReference type="InterPro" id="IPR012944">
    <property type="entry name" value="SusD_RagB_dom"/>
</dbReference>
<evidence type="ECO:0000259" key="7">
    <source>
        <dbReference type="Pfam" id="PF14322"/>
    </source>
</evidence>
<dbReference type="GO" id="GO:0009279">
    <property type="term" value="C:cell outer membrane"/>
    <property type="evidence" value="ECO:0007669"/>
    <property type="project" value="UniProtKB-SubCell"/>
</dbReference>
<dbReference type="InterPro" id="IPR033985">
    <property type="entry name" value="SusD-like_N"/>
</dbReference>
<name>A0A4S3ZTQ6_9FLAO</name>
<feature type="domain" description="SusD-like N-terminal" evidence="7">
    <location>
        <begin position="22"/>
        <end position="223"/>
    </location>
</feature>
<dbReference type="Pfam" id="PF14322">
    <property type="entry name" value="SusD-like_3"/>
    <property type="match status" value="1"/>
</dbReference>
<dbReference type="SUPFAM" id="SSF48452">
    <property type="entry name" value="TPR-like"/>
    <property type="match status" value="1"/>
</dbReference>
<accession>A0A4S3ZTQ6</accession>
<evidence type="ECO:0000259" key="6">
    <source>
        <dbReference type="Pfam" id="PF07980"/>
    </source>
</evidence>
<proteinExistence type="inferred from homology"/>
<organism evidence="8 9">
    <name type="scientific">Flavobacterium supellecticarium</name>
    <dbReference type="NCBI Taxonomy" id="2565924"/>
    <lineage>
        <taxon>Bacteria</taxon>
        <taxon>Pseudomonadati</taxon>
        <taxon>Bacteroidota</taxon>
        <taxon>Flavobacteriia</taxon>
        <taxon>Flavobacteriales</taxon>
        <taxon>Flavobacteriaceae</taxon>
        <taxon>Flavobacterium</taxon>
    </lineage>
</organism>
<dbReference type="PROSITE" id="PS51257">
    <property type="entry name" value="PROKAR_LIPOPROTEIN"/>
    <property type="match status" value="1"/>
</dbReference>
<evidence type="ECO:0000256" key="1">
    <source>
        <dbReference type="ARBA" id="ARBA00004442"/>
    </source>
</evidence>
<keyword evidence="9" id="KW-1185">Reference proteome</keyword>
<evidence type="ECO:0000256" key="3">
    <source>
        <dbReference type="ARBA" id="ARBA00022729"/>
    </source>
</evidence>
<evidence type="ECO:0000313" key="8">
    <source>
        <dbReference type="EMBL" id="THF49081.1"/>
    </source>
</evidence>
<sequence>MKKLSKYIILAVAAIGMTGCDDYLDIKPEGKVIPETLQDFRAVMTRAYGVYPQHKSLTTLRGDELNLNEFDDQLTYIKDIYIWKDANPDPATTSFQWGQLYNAVFYTNVVINDGSSKIPASDEKNQLLGEAHALRALTYFDLVNLFGKPYNNTTSGSDRGVPLALQVDLEQDFIPESVANVYNQILSDIEQAKGLLNQPTQATGLNYRFSKAAIYALEARVRLYRNEWQNALDAANTALTYKNQLVDLNTTAVLPNKYNTVESVMALEDNFINSLKNASFASADLIGAFNQTGDLRFPLYFQASGSRFRFLKGGEQEQKCTFRTAELYLIKAEALVKSGDLSQAKATLLTLAQKRYTPAAYTALETQVNAMAADAFTSFLYEERRREFTVEGHRWFDLRRVNQKQIIHQLDGENYTLVQNDPRYTIPYPKNAQLNNPNL</sequence>
<dbReference type="RefSeq" id="WP_136403589.1">
    <property type="nucleotide sequence ID" value="NZ_SSNZ01000006.1"/>
</dbReference>
<comment type="subcellular location">
    <subcellularLocation>
        <location evidence="1">Cell outer membrane</location>
    </subcellularLocation>
</comment>
<dbReference type="Proteomes" id="UP000307507">
    <property type="component" value="Unassembled WGS sequence"/>
</dbReference>
<keyword evidence="4" id="KW-0472">Membrane</keyword>
<dbReference type="EMBL" id="SSNZ01000006">
    <property type="protein sequence ID" value="THF49081.1"/>
    <property type="molecule type" value="Genomic_DNA"/>
</dbReference>
<dbReference type="AlphaFoldDB" id="A0A4S3ZTQ6"/>
<comment type="caution">
    <text evidence="8">The sequence shown here is derived from an EMBL/GenBank/DDBJ whole genome shotgun (WGS) entry which is preliminary data.</text>
</comment>
<gene>
    <name evidence="8" type="ORF">E6C50_12620</name>
</gene>
<keyword evidence="3" id="KW-0732">Signal</keyword>
<evidence type="ECO:0000313" key="9">
    <source>
        <dbReference type="Proteomes" id="UP000307507"/>
    </source>
</evidence>
<comment type="similarity">
    <text evidence="2">Belongs to the SusD family.</text>
</comment>
<reference evidence="8 9" key="1">
    <citation type="submission" date="2019-04" db="EMBL/GenBank/DDBJ databases">
        <title>Flavobacterium sp. nov. isolated from construction timber.</title>
        <authorList>
            <person name="Lin S.-Y."/>
            <person name="Chang C.-T."/>
            <person name="Young C.-C."/>
        </authorList>
    </citation>
    <scope>NUCLEOTIDE SEQUENCE [LARGE SCALE GENOMIC DNA]</scope>
    <source>
        <strain evidence="8 9">CC-CTC003</strain>
    </source>
</reference>
<feature type="domain" description="RagB/SusD" evidence="6">
    <location>
        <begin position="315"/>
        <end position="421"/>
    </location>
</feature>
<dbReference type="InterPro" id="IPR011990">
    <property type="entry name" value="TPR-like_helical_dom_sf"/>
</dbReference>
<evidence type="ECO:0000256" key="5">
    <source>
        <dbReference type="ARBA" id="ARBA00023237"/>
    </source>
</evidence>
<dbReference type="OrthoDB" id="630434at2"/>
<dbReference type="Pfam" id="PF07980">
    <property type="entry name" value="SusD_RagB"/>
    <property type="match status" value="1"/>
</dbReference>
<protein>
    <submittedName>
        <fullName evidence="8">RagB/SusD family nutrient uptake outer membrane protein</fullName>
    </submittedName>
</protein>
<evidence type="ECO:0000256" key="2">
    <source>
        <dbReference type="ARBA" id="ARBA00006275"/>
    </source>
</evidence>